<accession>A0A9J5WRP6</accession>
<feature type="non-terminal residue" evidence="1">
    <location>
        <position position="72"/>
    </location>
</feature>
<evidence type="ECO:0000313" key="2">
    <source>
        <dbReference type="Proteomes" id="UP000824120"/>
    </source>
</evidence>
<evidence type="ECO:0000313" key="1">
    <source>
        <dbReference type="EMBL" id="KAG5577820.1"/>
    </source>
</evidence>
<organism evidence="1 2">
    <name type="scientific">Solanum commersonii</name>
    <name type="common">Commerson's wild potato</name>
    <name type="synonym">Commerson's nightshade</name>
    <dbReference type="NCBI Taxonomy" id="4109"/>
    <lineage>
        <taxon>Eukaryota</taxon>
        <taxon>Viridiplantae</taxon>
        <taxon>Streptophyta</taxon>
        <taxon>Embryophyta</taxon>
        <taxon>Tracheophyta</taxon>
        <taxon>Spermatophyta</taxon>
        <taxon>Magnoliopsida</taxon>
        <taxon>eudicotyledons</taxon>
        <taxon>Gunneridae</taxon>
        <taxon>Pentapetalae</taxon>
        <taxon>asterids</taxon>
        <taxon>lamiids</taxon>
        <taxon>Solanales</taxon>
        <taxon>Solanaceae</taxon>
        <taxon>Solanoideae</taxon>
        <taxon>Solaneae</taxon>
        <taxon>Solanum</taxon>
    </lineage>
</organism>
<protein>
    <submittedName>
        <fullName evidence="1">Uncharacterized protein</fullName>
    </submittedName>
</protein>
<keyword evidence="2" id="KW-1185">Reference proteome</keyword>
<reference evidence="1 2" key="1">
    <citation type="submission" date="2020-09" db="EMBL/GenBank/DDBJ databases">
        <title>De no assembly of potato wild relative species, Solanum commersonii.</title>
        <authorList>
            <person name="Cho K."/>
        </authorList>
    </citation>
    <scope>NUCLEOTIDE SEQUENCE [LARGE SCALE GENOMIC DNA]</scope>
    <source>
        <strain evidence="1">LZ3.2</strain>
        <tissue evidence="1">Leaf</tissue>
    </source>
</reference>
<dbReference type="OrthoDB" id="1321024at2759"/>
<comment type="caution">
    <text evidence="1">The sequence shown here is derived from an EMBL/GenBank/DDBJ whole genome shotgun (WGS) entry which is preliminary data.</text>
</comment>
<name>A0A9J5WRP6_SOLCO</name>
<dbReference type="EMBL" id="JACXVP010000011">
    <property type="protein sequence ID" value="KAG5577820.1"/>
    <property type="molecule type" value="Genomic_DNA"/>
</dbReference>
<gene>
    <name evidence="1" type="ORF">H5410_057954</name>
</gene>
<sequence length="72" mass="7875">MNAKLDAMSITFTQVSNLMTMMTAMGNRCRCGPHMLSIDQIVKEAIKIVTKVQTGSKAISTSLSSKFEEMST</sequence>
<proteinExistence type="predicted"/>
<dbReference type="Proteomes" id="UP000824120">
    <property type="component" value="Chromosome 11"/>
</dbReference>
<dbReference type="AlphaFoldDB" id="A0A9J5WRP6"/>